<dbReference type="PANTHER" id="PTHR44259:SF93">
    <property type="entry name" value="PROTEIN, PUTATIVE (DUF295)-RELATED"/>
    <property type="match status" value="1"/>
</dbReference>
<dbReference type="EMBL" id="JAGKQM010000013">
    <property type="protein sequence ID" value="KAH0893931.1"/>
    <property type="molecule type" value="Genomic_DNA"/>
</dbReference>
<dbReference type="PANTHER" id="PTHR44259">
    <property type="entry name" value="OS07G0183000 PROTEIN-RELATED"/>
    <property type="match status" value="1"/>
</dbReference>
<evidence type="ECO:0000259" key="1">
    <source>
        <dbReference type="Pfam" id="PF03478"/>
    </source>
</evidence>
<comment type="caution">
    <text evidence="2">The sequence shown here is derived from an EMBL/GenBank/DDBJ whole genome shotgun (WGS) entry which is preliminary data.</text>
</comment>
<reference evidence="2 3" key="1">
    <citation type="submission" date="2021-05" db="EMBL/GenBank/DDBJ databases">
        <title>Genome Assembly of Synthetic Allotetraploid Brassica napus Reveals Homoeologous Exchanges between Subgenomes.</title>
        <authorList>
            <person name="Davis J.T."/>
        </authorList>
    </citation>
    <scope>NUCLEOTIDE SEQUENCE [LARGE SCALE GENOMIC DNA]</scope>
    <source>
        <strain evidence="3">cv. Da-Ae</strain>
        <tissue evidence="2">Seedling</tissue>
    </source>
</reference>
<dbReference type="Proteomes" id="UP000824890">
    <property type="component" value="Unassembled WGS sequence"/>
</dbReference>
<sequence>MSHLLRRLKRSFGVSHLTASSRSFSNHIFKVTPCGTTVRDGDVGYLAIYSYVDNLIDCTEKKVPMELAKGMGTIGASHGWVATLKNGTIRLQDDLDPYASYTDPKRIPLPPLVTLPHCQTQITASWLSKFLGLQLSLCRPAQRNCKWSNIRISDPSFFSSHLMYSKRDGLFSMPAAGGNYTASCDLGRHVNEPKIQMLSYPKQRVFEDMYVKSTGTFFDKEFLRKFDWKHSDWSCRMEHYLVDSSHTGETFLVKLSKDINPQDGRSELDKFLVLKIDEEGNAEYTKDFGGECIFISKAESFCLPASCLHDKGPNCIYHLSDTSFGIKCMDDVWKERGGDLAFPGPFWFPPKLDTKGKRILSSGIQYPV</sequence>
<accession>A0ABQ8APE0</accession>
<evidence type="ECO:0000313" key="3">
    <source>
        <dbReference type="Proteomes" id="UP000824890"/>
    </source>
</evidence>
<keyword evidence="3" id="KW-1185">Reference proteome</keyword>
<feature type="domain" description="KIB1-4 beta-propeller" evidence="1">
    <location>
        <begin position="67"/>
        <end position="321"/>
    </location>
</feature>
<dbReference type="InterPro" id="IPR050942">
    <property type="entry name" value="F-box_BR-signaling"/>
</dbReference>
<name>A0ABQ8APE0_BRANA</name>
<organism evidence="2 3">
    <name type="scientific">Brassica napus</name>
    <name type="common">Rape</name>
    <dbReference type="NCBI Taxonomy" id="3708"/>
    <lineage>
        <taxon>Eukaryota</taxon>
        <taxon>Viridiplantae</taxon>
        <taxon>Streptophyta</taxon>
        <taxon>Embryophyta</taxon>
        <taxon>Tracheophyta</taxon>
        <taxon>Spermatophyta</taxon>
        <taxon>Magnoliopsida</taxon>
        <taxon>eudicotyledons</taxon>
        <taxon>Gunneridae</taxon>
        <taxon>Pentapetalae</taxon>
        <taxon>rosids</taxon>
        <taxon>malvids</taxon>
        <taxon>Brassicales</taxon>
        <taxon>Brassicaceae</taxon>
        <taxon>Brassiceae</taxon>
        <taxon>Brassica</taxon>
    </lineage>
</organism>
<proteinExistence type="predicted"/>
<protein>
    <recommendedName>
        <fullName evidence="1">KIB1-4 beta-propeller domain-containing protein</fullName>
    </recommendedName>
</protein>
<evidence type="ECO:0000313" key="2">
    <source>
        <dbReference type="EMBL" id="KAH0893931.1"/>
    </source>
</evidence>
<dbReference type="Pfam" id="PF03478">
    <property type="entry name" value="Beta-prop_KIB1-4"/>
    <property type="match status" value="1"/>
</dbReference>
<gene>
    <name evidence="2" type="ORF">HID58_056360</name>
</gene>
<dbReference type="InterPro" id="IPR005174">
    <property type="entry name" value="KIB1-4_b-propeller"/>
</dbReference>